<dbReference type="AlphaFoldDB" id="A0AAD5CTS8"/>
<feature type="region of interest" description="Disordered" evidence="1">
    <location>
        <begin position="107"/>
        <end position="172"/>
    </location>
</feature>
<organism evidence="2 3">
    <name type="scientific">Ambrosia artemisiifolia</name>
    <name type="common">Common ragweed</name>
    <dbReference type="NCBI Taxonomy" id="4212"/>
    <lineage>
        <taxon>Eukaryota</taxon>
        <taxon>Viridiplantae</taxon>
        <taxon>Streptophyta</taxon>
        <taxon>Embryophyta</taxon>
        <taxon>Tracheophyta</taxon>
        <taxon>Spermatophyta</taxon>
        <taxon>Magnoliopsida</taxon>
        <taxon>eudicotyledons</taxon>
        <taxon>Gunneridae</taxon>
        <taxon>Pentapetalae</taxon>
        <taxon>asterids</taxon>
        <taxon>campanulids</taxon>
        <taxon>Asterales</taxon>
        <taxon>Asteraceae</taxon>
        <taxon>Asteroideae</taxon>
        <taxon>Heliantheae alliance</taxon>
        <taxon>Heliantheae</taxon>
        <taxon>Ambrosia</taxon>
    </lineage>
</organism>
<proteinExistence type="predicted"/>
<name>A0AAD5CTS8_AMBAR</name>
<evidence type="ECO:0000313" key="2">
    <source>
        <dbReference type="EMBL" id="KAI7746764.1"/>
    </source>
</evidence>
<sequence length="172" mass="19116">MEIRSLLKRMRLRNGTNAKLHLPLRYPGPYCLSELYIKQKRKIKAYSFQKAHMRRLNCTILTAFEAGKLLWFRQSAQGEQMAVVGVLGRYIEAASLKISEIVVTRGHGDTKLSPQPRSPGPGSRVGTTTTSPFHQRLACTSLDSPNRKLDDGENVGHPLPLPHGSPSSPSSR</sequence>
<reference evidence="2" key="1">
    <citation type="submission" date="2022-06" db="EMBL/GenBank/DDBJ databases">
        <title>Uncovering the hologenomic basis of an extraordinary plant invasion.</title>
        <authorList>
            <person name="Bieker V.C."/>
            <person name="Martin M.D."/>
            <person name="Gilbert T."/>
            <person name="Hodgins K."/>
            <person name="Battlay P."/>
            <person name="Petersen B."/>
            <person name="Wilson J."/>
        </authorList>
    </citation>
    <scope>NUCLEOTIDE SEQUENCE</scope>
    <source>
        <strain evidence="2">AA19_3_7</strain>
        <tissue evidence="2">Leaf</tissue>
    </source>
</reference>
<keyword evidence="3" id="KW-1185">Reference proteome</keyword>
<feature type="compositionally biased region" description="Low complexity" evidence="1">
    <location>
        <begin position="156"/>
        <end position="172"/>
    </location>
</feature>
<evidence type="ECO:0000256" key="1">
    <source>
        <dbReference type="SAM" id="MobiDB-lite"/>
    </source>
</evidence>
<comment type="caution">
    <text evidence="2">The sequence shown here is derived from an EMBL/GenBank/DDBJ whole genome shotgun (WGS) entry which is preliminary data.</text>
</comment>
<evidence type="ECO:0000313" key="3">
    <source>
        <dbReference type="Proteomes" id="UP001206925"/>
    </source>
</evidence>
<dbReference type="Proteomes" id="UP001206925">
    <property type="component" value="Unassembled WGS sequence"/>
</dbReference>
<accession>A0AAD5CTS8</accession>
<dbReference type="EMBL" id="JAMZMK010006899">
    <property type="protein sequence ID" value="KAI7746764.1"/>
    <property type="molecule type" value="Genomic_DNA"/>
</dbReference>
<protein>
    <submittedName>
        <fullName evidence="2">Uncharacterized protein</fullName>
    </submittedName>
</protein>
<gene>
    <name evidence="2" type="ORF">M8C21_011065</name>
</gene>